<reference evidence="11" key="1">
    <citation type="journal article" date="2020" name="mSystems">
        <title>Genome- and Community-Level Interaction Insights into Carbon Utilization and Element Cycling Functions of Hydrothermarchaeota in Hydrothermal Sediment.</title>
        <authorList>
            <person name="Zhou Z."/>
            <person name="Liu Y."/>
            <person name="Xu W."/>
            <person name="Pan J."/>
            <person name="Luo Z.H."/>
            <person name="Li M."/>
        </authorList>
    </citation>
    <scope>NUCLEOTIDE SEQUENCE [LARGE SCALE GENOMIC DNA]</scope>
    <source>
        <strain evidence="11">HyVt-458</strain>
    </source>
</reference>
<dbReference type="Proteomes" id="UP000886339">
    <property type="component" value="Unassembled WGS sequence"/>
</dbReference>
<keyword evidence="7" id="KW-1005">Bacterial flagellum biogenesis</keyword>
<keyword evidence="11" id="KW-0282">Flagellum</keyword>
<evidence type="ECO:0000256" key="9">
    <source>
        <dbReference type="ARBA" id="ARBA00023225"/>
    </source>
</evidence>
<keyword evidence="8" id="KW-0653">Protein transport</keyword>
<feature type="non-terminal residue" evidence="11">
    <location>
        <position position="1"/>
    </location>
</feature>
<keyword evidence="9" id="KW-1006">Bacterial flagellum protein export</keyword>
<evidence type="ECO:0000259" key="10">
    <source>
        <dbReference type="Pfam" id="PF02108"/>
    </source>
</evidence>
<dbReference type="InterPro" id="IPR051472">
    <property type="entry name" value="T3SS_Stator/FliH"/>
</dbReference>
<accession>A0A831RZ79</accession>
<comment type="similarity">
    <text evidence="3">Belongs to the FliH family.</text>
</comment>
<dbReference type="Pfam" id="PF02108">
    <property type="entry name" value="FliH"/>
    <property type="match status" value="1"/>
</dbReference>
<proteinExistence type="inferred from homology"/>
<sequence length="230" mass="25442">WLMTVKSRWVAAVVMSLSDSGSTALKQARRWQAPDLSFEDENSAEMAAETAQPPTAAQLEEVHRLARQEGFQQGLEEGLREGRRQSAEKIVRLDSLLQYLAQPFEQLDDQVEEQLVALALAVARQLVRREIKADPGQIVGVIREAMDLLPVAAGKVQVELHPEDAALVRDVLNLDEDDERSWRIREVPTLSRGGCRIATSTSNIDATVEGRLNKVIAEVLGGERVVDVDA</sequence>
<name>A0A831RZ79_9GAMM</name>
<dbReference type="PANTHER" id="PTHR34982">
    <property type="entry name" value="YOP PROTEINS TRANSLOCATION PROTEIN L"/>
    <property type="match status" value="1"/>
</dbReference>
<dbReference type="AlphaFoldDB" id="A0A831RZ79"/>
<dbReference type="EMBL" id="DRLF01000315">
    <property type="protein sequence ID" value="HEC06988.1"/>
    <property type="molecule type" value="Genomic_DNA"/>
</dbReference>
<dbReference type="InterPro" id="IPR018035">
    <property type="entry name" value="Flagellar_FliH/T3SS_HrpE"/>
</dbReference>
<dbReference type="GO" id="GO:0009288">
    <property type="term" value="C:bacterial-type flagellum"/>
    <property type="evidence" value="ECO:0007669"/>
    <property type="project" value="InterPro"/>
</dbReference>
<protein>
    <recommendedName>
        <fullName evidence="4">Flagellar assembly protein FliH</fullName>
    </recommendedName>
</protein>
<evidence type="ECO:0000256" key="2">
    <source>
        <dbReference type="ARBA" id="ARBA00004496"/>
    </source>
</evidence>
<dbReference type="GO" id="GO:0005829">
    <property type="term" value="C:cytosol"/>
    <property type="evidence" value="ECO:0007669"/>
    <property type="project" value="TreeGrafter"/>
</dbReference>
<dbReference type="PANTHER" id="PTHR34982:SF1">
    <property type="entry name" value="FLAGELLAR ASSEMBLY PROTEIN FLIH"/>
    <property type="match status" value="1"/>
</dbReference>
<dbReference type="GO" id="GO:0071973">
    <property type="term" value="P:bacterial-type flagellum-dependent cell motility"/>
    <property type="evidence" value="ECO:0007669"/>
    <property type="project" value="InterPro"/>
</dbReference>
<comment type="caution">
    <text evidence="11">The sequence shown here is derived from an EMBL/GenBank/DDBJ whole genome shotgun (WGS) entry which is preliminary data.</text>
</comment>
<comment type="function">
    <text evidence="1">Needed for flagellar regrowth and assembly.</text>
</comment>
<dbReference type="PRINTS" id="PR01003">
    <property type="entry name" value="FLGFLIH"/>
</dbReference>
<evidence type="ECO:0000256" key="6">
    <source>
        <dbReference type="ARBA" id="ARBA00022490"/>
    </source>
</evidence>
<dbReference type="GO" id="GO:0044781">
    <property type="term" value="P:bacterial-type flagellum organization"/>
    <property type="evidence" value="ECO:0007669"/>
    <property type="project" value="UniProtKB-KW"/>
</dbReference>
<keyword evidence="6" id="KW-0963">Cytoplasm</keyword>
<keyword evidence="5" id="KW-0813">Transport</keyword>
<dbReference type="InterPro" id="IPR000563">
    <property type="entry name" value="Flag_FliH"/>
</dbReference>
<keyword evidence="11" id="KW-0966">Cell projection</keyword>
<gene>
    <name evidence="11" type="ORF">ENJ12_09060</name>
</gene>
<evidence type="ECO:0000256" key="4">
    <source>
        <dbReference type="ARBA" id="ARBA00016507"/>
    </source>
</evidence>
<evidence type="ECO:0000256" key="7">
    <source>
        <dbReference type="ARBA" id="ARBA00022795"/>
    </source>
</evidence>
<organism evidence="11">
    <name type="scientific">Thiolapillus brandeum</name>
    <dbReference type="NCBI Taxonomy" id="1076588"/>
    <lineage>
        <taxon>Bacteria</taxon>
        <taxon>Pseudomonadati</taxon>
        <taxon>Pseudomonadota</taxon>
        <taxon>Gammaproteobacteria</taxon>
        <taxon>Chromatiales</taxon>
        <taxon>Sedimenticolaceae</taxon>
        <taxon>Thiolapillus</taxon>
    </lineage>
</organism>
<keyword evidence="11" id="KW-0969">Cilium</keyword>
<dbReference type="GO" id="GO:0003774">
    <property type="term" value="F:cytoskeletal motor activity"/>
    <property type="evidence" value="ECO:0007669"/>
    <property type="project" value="InterPro"/>
</dbReference>
<feature type="domain" description="Flagellar assembly protein FliH/Type III secretion system HrpE" evidence="10">
    <location>
        <begin position="89"/>
        <end position="215"/>
    </location>
</feature>
<evidence type="ECO:0000256" key="1">
    <source>
        <dbReference type="ARBA" id="ARBA00003041"/>
    </source>
</evidence>
<evidence type="ECO:0000256" key="5">
    <source>
        <dbReference type="ARBA" id="ARBA00022448"/>
    </source>
</evidence>
<evidence type="ECO:0000256" key="3">
    <source>
        <dbReference type="ARBA" id="ARBA00006602"/>
    </source>
</evidence>
<evidence type="ECO:0000313" key="11">
    <source>
        <dbReference type="EMBL" id="HEC06988.1"/>
    </source>
</evidence>
<evidence type="ECO:0000256" key="8">
    <source>
        <dbReference type="ARBA" id="ARBA00022927"/>
    </source>
</evidence>
<comment type="subcellular location">
    <subcellularLocation>
        <location evidence="2">Cytoplasm</location>
    </subcellularLocation>
</comment>
<dbReference type="GO" id="GO:0015031">
    <property type="term" value="P:protein transport"/>
    <property type="evidence" value="ECO:0007669"/>
    <property type="project" value="UniProtKB-KW"/>
</dbReference>